<reference evidence="1 2" key="1">
    <citation type="submission" date="2021-03" db="EMBL/GenBank/DDBJ databases">
        <authorList>
            <person name="King G.J."/>
            <person name="Bancroft I."/>
            <person name="Baten A."/>
            <person name="Bloomfield J."/>
            <person name="Borpatragohain P."/>
            <person name="He Z."/>
            <person name="Irish N."/>
            <person name="Irwin J."/>
            <person name="Liu K."/>
            <person name="Mauleon R.P."/>
            <person name="Moore J."/>
            <person name="Morris R."/>
            <person name="Ostergaard L."/>
            <person name="Wang B."/>
            <person name="Wells R."/>
        </authorList>
    </citation>
    <scope>NUCLEOTIDE SEQUENCE [LARGE SCALE GENOMIC DNA]</scope>
    <source>
        <strain evidence="1">R-o-18</strain>
        <tissue evidence="1">Leaf</tissue>
    </source>
</reference>
<keyword evidence="2" id="KW-1185">Reference proteome</keyword>
<accession>A0ABQ7KN13</accession>
<name>A0ABQ7KN13_BRACM</name>
<dbReference type="EMBL" id="JADBGQ010000010">
    <property type="protein sequence ID" value="KAG5374639.1"/>
    <property type="molecule type" value="Genomic_DNA"/>
</dbReference>
<sequence length="73" mass="8421">MEWFNGIRILTLLSKQRNRDESESQKTYDVVKALRKRYSVKLEIPAVLLPSAETVAQNRTTDARKAEADEKGR</sequence>
<protein>
    <submittedName>
        <fullName evidence="1">Uncharacterized protein</fullName>
    </submittedName>
</protein>
<comment type="caution">
    <text evidence="1">The sequence shown here is derived from an EMBL/GenBank/DDBJ whole genome shotgun (WGS) entry which is preliminary data.</text>
</comment>
<proteinExistence type="predicted"/>
<organism evidence="1 2">
    <name type="scientific">Brassica rapa subsp. trilocularis</name>
    <dbReference type="NCBI Taxonomy" id="1813537"/>
    <lineage>
        <taxon>Eukaryota</taxon>
        <taxon>Viridiplantae</taxon>
        <taxon>Streptophyta</taxon>
        <taxon>Embryophyta</taxon>
        <taxon>Tracheophyta</taxon>
        <taxon>Spermatophyta</taxon>
        <taxon>Magnoliopsida</taxon>
        <taxon>eudicotyledons</taxon>
        <taxon>Gunneridae</taxon>
        <taxon>Pentapetalae</taxon>
        <taxon>rosids</taxon>
        <taxon>malvids</taxon>
        <taxon>Brassicales</taxon>
        <taxon>Brassicaceae</taxon>
        <taxon>Brassiceae</taxon>
        <taxon>Brassica</taxon>
    </lineage>
</organism>
<evidence type="ECO:0000313" key="1">
    <source>
        <dbReference type="EMBL" id="KAG5374639.1"/>
    </source>
</evidence>
<gene>
    <name evidence="1" type="primary">A10g500180.1_BraROA</name>
    <name evidence="1" type="ORF">IGI04_039235</name>
</gene>
<dbReference type="Proteomes" id="UP000823674">
    <property type="component" value="Chromosome A10"/>
</dbReference>
<evidence type="ECO:0000313" key="2">
    <source>
        <dbReference type="Proteomes" id="UP000823674"/>
    </source>
</evidence>